<gene>
    <name evidence="2" type="ORF">J2Z62_000083</name>
</gene>
<evidence type="ECO:0000313" key="2">
    <source>
        <dbReference type="EMBL" id="MDQ0513645.1"/>
    </source>
</evidence>
<dbReference type="Proteomes" id="UP001240643">
    <property type="component" value="Unassembled WGS sequence"/>
</dbReference>
<organism evidence="2 3">
    <name type="scientific">Mycoplasmoides fastidiosum</name>
    <dbReference type="NCBI Taxonomy" id="92758"/>
    <lineage>
        <taxon>Bacteria</taxon>
        <taxon>Bacillati</taxon>
        <taxon>Mycoplasmatota</taxon>
        <taxon>Mycoplasmoidales</taxon>
        <taxon>Mycoplasmoidaceae</taxon>
        <taxon>Mycoplasmoides</taxon>
    </lineage>
</organism>
<sequence length="75" mass="8500">MARLKKTKLEINKIKEAINPANREPTPVLPHDYGHNVDKKPNKLNDQQRWMIMASTSLVALVALIIMILVVTNVI</sequence>
<keyword evidence="1" id="KW-0472">Membrane</keyword>
<reference evidence="2" key="1">
    <citation type="submission" date="2023-07" db="EMBL/GenBank/DDBJ databases">
        <title>Genomic Encyclopedia of Type Strains, Phase IV (KMG-IV): sequencing the most valuable type-strain genomes for metagenomic binning, comparative biology and taxonomic classification.</title>
        <authorList>
            <person name="Goeker M."/>
        </authorList>
    </citation>
    <scope>NUCLEOTIDE SEQUENCE [LARGE SCALE GENOMIC DNA]</scope>
    <source>
        <strain evidence="2">DSM 21204</strain>
    </source>
</reference>
<dbReference type="EMBL" id="JAUSWO010000001">
    <property type="protein sequence ID" value="MDQ0513645.1"/>
    <property type="molecule type" value="Genomic_DNA"/>
</dbReference>
<keyword evidence="1" id="KW-1133">Transmembrane helix</keyword>
<comment type="caution">
    <text evidence="2">The sequence shown here is derived from an EMBL/GenBank/DDBJ whole genome shotgun (WGS) entry which is preliminary data.</text>
</comment>
<evidence type="ECO:0000313" key="3">
    <source>
        <dbReference type="Proteomes" id="UP001240643"/>
    </source>
</evidence>
<evidence type="ECO:0000256" key="1">
    <source>
        <dbReference type="SAM" id="Phobius"/>
    </source>
</evidence>
<protein>
    <submittedName>
        <fullName evidence="2">Uncharacterized protein</fullName>
    </submittedName>
</protein>
<keyword evidence="1" id="KW-0812">Transmembrane</keyword>
<accession>A0ABU0LYF9</accession>
<name>A0ABU0LYF9_9BACT</name>
<dbReference type="RefSeq" id="WP_256547660.1">
    <property type="nucleotide sequence ID" value="NZ_CP101809.1"/>
</dbReference>
<feature type="transmembrane region" description="Helical" evidence="1">
    <location>
        <begin position="50"/>
        <end position="71"/>
    </location>
</feature>
<keyword evidence="3" id="KW-1185">Reference proteome</keyword>
<proteinExistence type="predicted"/>